<dbReference type="InterPro" id="IPR046349">
    <property type="entry name" value="C1-like_sf"/>
</dbReference>
<dbReference type="Pfam" id="PF03107">
    <property type="entry name" value="C1_2"/>
    <property type="match status" value="2"/>
</dbReference>
<feature type="domain" description="Fungal lipase-type" evidence="3">
    <location>
        <begin position="141"/>
        <end position="231"/>
    </location>
</feature>
<evidence type="ECO:0000256" key="2">
    <source>
        <dbReference type="SAM" id="MobiDB-lite"/>
    </source>
</evidence>
<organism evidence="5 6">
    <name type="scientific">Ceratodon purpureus</name>
    <name type="common">Fire moss</name>
    <name type="synonym">Dicranum purpureum</name>
    <dbReference type="NCBI Taxonomy" id="3225"/>
    <lineage>
        <taxon>Eukaryota</taxon>
        <taxon>Viridiplantae</taxon>
        <taxon>Streptophyta</taxon>
        <taxon>Embryophyta</taxon>
        <taxon>Bryophyta</taxon>
        <taxon>Bryophytina</taxon>
        <taxon>Bryopsida</taxon>
        <taxon>Dicranidae</taxon>
        <taxon>Pseudoditrichales</taxon>
        <taxon>Ditrichaceae</taxon>
        <taxon>Ceratodon</taxon>
    </lineage>
</organism>
<feature type="domain" description="DC1" evidence="4">
    <location>
        <begin position="580"/>
        <end position="632"/>
    </location>
</feature>
<proteinExistence type="predicted"/>
<sequence>MGLITALVVGAHVSKSLYKNSKNMIQGMHVANWVEEQEALPTHMRDTKYDAFYRDASLRQVMAMLVDGVYSRDRAAVDFHLIVKPFLEGAYAVDERTEYYTRICWTQMELDVSDQEEEKRVGIRHYLRIDPHPNRLAPRLVIAFRGTKLSSIRDLVDDMKIAGHKLDRDNSSRFKSCEELVEKLIKCFCQRYNGRAEEISIAGHSLGAAMALLIARNLATGNKGRYSVHCFNPPFLTMLMLIEKCLFIEKTRDFLNKIRLVTPLLKGDELAVDVAKKILTHIVADPNILMEERRNFASLVDWVPELYVNKYDRICKEYLRYYIRKHKKFSESFMISSQALVTRLLGKNVKYSSLMPSVNMHISKKKKGSHDLKQWYTESGLVVEVQKFRLMGPRPPVYLEIDYNTRSIILDEQDTVSDSASEVESSDSESSDDESSNSEYRFRGSSTSTQGIPSRCTQPLLGCTDPSHSLALLESTPYIDGTYTCDLCCHQGNAAVYHCTSCGSFDLHPSCANITSEVVSFTHPHQLSLQPPYSRDNALCDGCLHDTDGTQWVYRCSTSGCDFDIHARCAKYARTIFHPIHKEHVLVLIKESRNVGPHQYVVQCDGCFNPVHPNQLVYHCEVCGFDIHPSCVLGSTC</sequence>
<evidence type="ECO:0000259" key="3">
    <source>
        <dbReference type="Pfam" id="PF01764"/>
    </source>
</evidence>
<dbReference type="PANTHER" id="PTHR31479:SF2">
    <property type="entry name" value="ALPHA_BETA-HYDROLASES SUPERFAMILY PROTEIN"/>
    <property type="match status" value="1"/>
</dbReference>
<feature type="domain" description="DC1" evidence="4">
    <location>
        <begin position="521"/>
        <end position="570"/>
    </location>
</feature>
<feature type="compositionally biased region" description="Polar residues" evidence="2">
    <location>
        <begin position="444"/>
        <end position="453"/>
    </location>
</feature>
<dbReference type="SUPFAM" id="SSF53474">
    <property type="entry name" value="alpha/beta-Hydrolases"/>
    <property type="match status" value="1"/>
</dbReference>
<dbReference type="EMBL" id="CM026424">
    <property type="protein sequence ID" value="KAG0580073.1"/>
    <property type="molecule type" value="Genomic_DNA"/>
</dbReference>
<dbReference type="AlphaFoldDB" id="A0A8T0IC56"/>
<dbReference type="PANTHER" id="PTHR31479">
    <property type="entry name" value="ALPHA/BETA-HYDROLASES SUPERFAMILY PROTEIN"/>
    <property type="match status" value="1"/>
</dbReference>
<dbReference type="SUPFAM" id="SSF57889">
    <property type="entry name" value="Cysteine-rich domain"/>
    <property type="match status" value="2"/>
</dbReference>
<evidence type="ECO:0000313" key="6">
    <source>
        <dbReference type="Proteomes" id="UP000822688"/>
    </source>
</evidence>
<dbReference type="GO" id="GO:0006629">
    <property type="term" value="P:lipid metabolic process"/>
    <property type="evidence" value="ECO:0007669"/>
    <property type="project" value="InterPro"/>
</dbReference>
<dbReference type="Pfam" id="PF01764">
    <property type="entry name" value="Lipase_3"/>
    <property type="match status" value="1"/>
</dbReference>
<dbReference type="InterPro" id="IPR004146">
    <property type="entry name" value="DC1"/>
</dbReference>
<gene>
    <name evidence="5" type="ORF">KC19_4G144900</name>
</gene>
<dbReference type="Proteomes" id="UP000822688">
    <property type="component" value="Chromosome 4"/>
</dbReference>
<evidence type="ECO:0000256" key="1">
    <source>
        <dbReference type="ARBA" id="ARBA00022737"/>
    </source>
</evidence>
<protein>
    <submittedName>
        <fullName evidence="5">Uncharacterized protein</fullName>
    </submittedName>
</protein>
<feature type="compositionally biased region" description="Acidic residues" evidence="2">
    <location>
        <begin position="424"/>
        <end position="436"/>
    </location>
</feature>
<accession>A0A8T0IC56</accession>
<evidence type="ECO:0000313" key="5">
    <source>
        <dbReference type="EMBL" id="KAG0580073.1"/>
    </source>
</evidence>
<keyword evidence="6" id="KW-1185">Reference proteome</keyword>
<comment type="caution">
    <text evidence="5">The sequence shown here is derived from an EMBL/GenBank/DDBJ whole genome shotgun (WGS) entry which is preliminary data.</text>
</comment>
<dbReference type="InterPro" id="IPR002921">
    <property type="entry name" value="Fungal_lipase-type"/>
</dbReference>
<name>A0A8T0IC56_CERPU</name>
<keyword evidence="1" id="KW-0677">Repeat</keyword>
<dbReference type="Gene3D" id="3.40.50.1820">
    <property type="entry name" value="alpha/beta hydrolase"/>
    <property type="match status" value="1"/>
</dbReference>
<reference evidence="5" key="1">
    <citation type="submission" date="2020-06" db="EMBL/GenBank/DDBJ databases">
        <title>WGS assembly of Ceratodon purpureus strain R40.</title>
        <authorList>
            <person name="Carey S.B."/>
            <person name="Jenkins J."/>
            <person name="Shu S."/>
            <person name="Lovell J.T."/>
            <person name="Sreedasyam A."/>
            <person name="Maumus F."/>
            <person name="Tiley G.P."/>
            <person name="Fernandez-Pozo N."/>
            <person name="Barry K."/>
            <person name="Chen C."/>
            <person name="Wang M."/>
            <person name="Lipzen A."/>
            <person name="Daum C."/>
            <person name="Saski C.A."/>
            <person name="Payton A.C."/>
            <person name="Mcbreen J.C."/>
            <person name="Conrad R.E."/>
            <person name="Kollar L.M."/>
            <person name="Olsson S."/>
            <person name="Huttunen S."/>
            <person name="Landis J.B."/>
            <person name="Wickett N.J."/>
            <person name="Johnson M.G."/>
            <person name="Rensing S.A."/>
            <person name="Grimwood J."/>
            <person name="Schmutz J."/>
            <person name="Mcdaniel S.F."/>
        </authorList>
    </citation>
    <scope>NUCLEOTIDE SEQUENCE</scope>
    <source>
        <strain evidence="5">R40</strain>
    </source>
</reference>
<dbReference type="InterPro" id="IPR029058">
    <property type="entry name" value="AB_hydrolase_fold"/>
</dbReference>
<evidence type="ECO:0000259" key="4">
    <source>
        <dbReference type="Pfam" id="PF03107"/>
    </source>
</evidence>
<feature type="region of interest" description="Disordered" evidence="2">
    <location>
        <begin position="414"/>
        <end position="453"/>
    </location>
</feature>